<dbReference type="AlphaFoldDB" id="A0A830C4R7"/>
<organism evidence="1 2">
    <name type="scientific">Phtheirospermum japonicum</name>
    <dbReference type="NCBI Taxonomy" id="374723"/>
    <lineage>
        <taxon>Eukaryota</taxon>
        <taxon>Viridiplantae</taxon>
        <taxon>Streptophyta</taxon>
        <taxon>Embryophyta</taxon>
        <taxon>Tracheophyta</taxon>
        <taxon>Spermatophyta</taxon>
        <taxon>Magnoliopsida</taxon>
        <taxon>eudicotyledons</taxon>
        <taxon>Gunneridae</taxon>
        <taxon>Pentapetalae</taxon>
        <taxon>asterids</taxon>
        <taxon>lamiids</taxon>
        <taxon>Lamiales</taxon>
        <taxon>Orobanchaceae</taxon>
        <taxon>Orobanchaceae incertae sedis</taxon>
        <taxon>Phtheirospermum</taxon>
    </lineage>
</organism>
<keyword evidence="2" id="KW-1185">Reference proteome</keyword>
<reference evidence="1" key="1">
    <citation type="submission" date="2020-07" db="EMBL/GenBank/DDBJ databases">
        <title>Ethylene signaling mediates host invasion by parasitic plants.</title>
        <authorList>
            <person name="Yoshida S."/>
        </authorList>
    </citation>
    <scope>NUCLEOTIDE SEQUENCE</scope>
    <source>
        <strain evidence="1">Okayama</strain>
    </source>
</reference>
<gene>
    <name evidence="1" type="ORF">PHJA_001354900</name>
</gene>
<sequence>MDDPIPHPVNIARIRQFRLGEGVDMSGVTTKIVSCNCSMDLIIDNNSKLFALHIHPPDMEILFGHLPFAEMQGKELYAGSNDITLFRLSVGTRNKPMYGAGRNMQDLLQSGEGLPLVLRVSFRMTEAILCTLRTSHSTRIRTGKQGGTARTRSDSRQTIRAEMRKRAGAACQSIDCTPVDRLSAS</sequence>
<dbReference type="PANTHER" id="PTHR48436:SF1">
    <property type="entry name" value="2, PUTATIVE-RELATED"/>
    <property type="match status" value="1"/>
</dbReference>
<evidence type="ECO:0000313" key="1">
    <source>
        <dbReference type="EMBL" id="GFP92108.1"/>
    </source>
</evidence>
<dbReference type="OrthoDB" id="777193at2759"/>
<proteinExistence type="predicted"/>
<dbReference type="Proteomes" id="UP000653305">
    <property type="component" value="Unassembled WGS sequence"/>
</dbReference>
<name>A0A830C4R7_9LAMI</name>
<evidence type="ECO:0000313" key="2">
    <source>
        <dbReference type="Proteomes" id="UP000653305"/>
    </source>
</evidence>
<dbReference type="PANTHER" id="PTHR48436">
    <property type="entry name" value="2, PUTATIVE-RELATED"/>
    <property type="match status" value="1"/>
</dbReference>
<dbReference type="EMBL" id="BMAC01000267">
    <property type="protein sequence ID" value="GFP92108.1"/>
    <property type="molecule type" value="Genomic_DNA"/>
</dbReference>
<protein>
    <submittedName>
        <fullName evidence="1">Uncharacterized protein</fullName>
    </submittedName>
</protein>
<dbReference type="InterPro" id="IPR055276">
    <property type="entry name" value="NHL41-like"/>
</dbReference>
<comment type="caution">
    <text evidence="1">The sequence shown here is derived from an EMBL/GenBank/DDBJ whole genome shotgun (WGS) entry which is preliminary data.</text>
</comment>
<accession>A0A830C4R7</accession>